<dbReference type="InterPro" id="IPR020622">
    <property type="entry name" value="Ala_racemase_pyridoxalP-BS"/>
</dbReference>
<dbReference type="SUPFAM" id="SSF51419">
    <property type="entry name" value="PLP-binding barrel"/>
    <property type="match status" value="1"/>
</dbReference>
<dbReference type="PRINTS" id="PR00992">
    <property type="entry name" value="ALARACEMASE"/>
</dbReference>
<dbReference type="InterPro" id="IPR029066">
    <property type="entry name" value="PLP-binding_barrel"/>
</dbReference>
<dbReference type="GO" id="GO:0008784">
    <property type="term" value="F:alanine racemase activity"/>
    <property type="evidence" value="ECO:0007669"/>
    <property type="project" value="UniProtKB-EC"/>
</dbReference>
<evidence type="ECO:0000256" key="8">
    <source>
        <dbReference type="PIRSR" id="PIRSR600821-52"/>
    </source>
</evidence>
<dbReference type="CDD" id="cd00430">
    <property type="entry name" value="PLPDE_III_AR"/>
    <property type="match status" value="1"/>
</dbReference>
<evidence type="ECO:0000256" key="1">
    <source>
        <dbReference type="ARBA" id="ARBA00000316"/>
    </source>
</evidence>
<feature type="binding site" evidence="8">
    <location>
        <position position="298"/>
    </location>
    <ligand>
        <name>substrate</name>
    </ligand>
</feature>
<dbReference type="GO" id="GO:0030170">
    <property type="term" value="F:pyridoxal phosphate binding"/>
    <property type="evidence" value="ECO:0007669"/>
    <property type="project" value="TreeGrafter"/>
</dbReference>
<dbReference type="AlphaFoldDB" id="A0A838LF75"/>
<dbReference type="InterPro" id="IPR000821">
    <property type="entry name" value="Ala_racemase"/>
</dbReference>
<dbReference type="EMBL" id="JACEIB010000027">
    <property type="protein sequence ID" value="MBA2936088.1"/>
    <property type="molecule type" value="Genomic_DNA"/>
</dbReference>
<dbReference type="Pfam" id="PF01168">
    <property type="entry name" value="Ala_racemase_N"/>
    <property type="match status" value="1"/>
</dbReference>
<proteinExistence type="inferred from homology"/>
<comment type="caution">
    <text evidence="10">The sequence shown here is derived from an EMBL/GenBank/DDBJ whole genome shotgun (WGS) entry which is preliminary data.</text>
</comment>
<evidence type="ECO:0000256" key="7">
    <source>
        <dbReference type="PIRSR" id="PIRSR600821-50"/>
    </source>
</evidence>
<evidence type="ECO:0000256" key="6">
    <source>
        <dbReference type="ARBA" id="ARBA00023235"/>
    </source>
</evidence>
<feature type="modified residue" description="N6-(pyridoxal phosphate)lysine" evidence="7">
    <location>
        <position position="39"/>
    </location>
</feature>
<dbReference type="InterPro" id="IPR009006">
    <property type="entry name" value="Ala_racemase/Decarboxylase_C"/>
</dbReference>
<evidence type="ECO:0000313" key="10">
    <source>
        <dbReference type="EMBL" id="MBA2936088.1"/>
    </source>
</evidence>
<comment type="similarity">
    <text evidence="3">Belongs to the alanine racemase family.</text>
</comment>
<accession>A0A838LF75</accession>
<comment type="cofactor">
    <cofactor evidence="2 7">
        <name>pyridoxal 5'-phosphate</name>
        <dbReference type="ChEBI" id="CHEBI:597326"/>
    </cofactor>
</comment>
<dbReference type="InterPro" id="IPR001608">
    <property type="entry name" value="Ala_racemase_N"/>
</dbReference>
<dbReference type="EC" id="5.1.1.1" evidence="4"/>
<evidence type="ECO:0000256" key="3">
    <source>
        <dbReference type="ARBA" id="ARBA00007880"/>
    </source>
</evidence>
<feature type="binding site" evidence="8">
    <location>
        <position position="132"/>
    </location>
    <ligand>
        <name>substrate</name>
    </ligand>
</feature>
<gene>
    <name evidence="10" type="primary">alr</name>
    <name evidence="10" type="ORF">HZF05_18555</name>
</gene>
<dbReference type="Proteomes" id="UP000570166">
    <property type="component" value="Unassembled WGS sequence"/>
</dbReference>
<organism evidence="10 11">
    <name type="scientific">Sphingomonas chungangi</name>
    <dbReference type="NCBI Taxonomy" id="2683589"/>
    <lineage>
        <taxon>Bacteria</taxon>
        <taxon>Pseudomonadati</taxon>
        <taxon>Pseudomonadota</taxon>
        <taxon>Alphaproteobacteria</taxon>
        <taxon>Sphingomonadales</taxon>
        <taxon>Sphingomonadaceae</taxon>
        <taxon>Sphingomonas</taxon>
    </lineage>
</organism>
<dbReference type="NCBIfam" id="TIGR00492">
    <property type="entry name" value="alr"/>
    <property type="match status" value="1"/>
</dbReference>
<dbReference type="Pfam" id="PF00842">
    <property type="entry name" value="Ala_racemase_C"/>
    <property type="match status" value="1"/>
</dbReference>
<dbReference type="RefSeq" id="WP_160363980.1">
    <property type="nucleotide sequence ID" value="NZ_JACEIB010000027.1"/>
</dbReference>
<evidence type="ECO:0000313" key="11">
    <source>
        <dbReference type="Proteomes" id="UP000570166"/>
    </source>
</evidence>
<feature type="domain" description="Alanine racemase C-terminal" evidence="9">
    <location>
        <begin position="229"/>
        <end position="372"/>
    </location>
</feature>
<dbReference type="Gene3D" id="2.40.37.10">
    <property type="entry name" value="Lyase, Ornithine Decarboxylase, Chain A, domain 1"/>
    <property type="match status" value="1"/>
</dbReference>
<dbReference type="SMART" id="SM01005">
    <property type="entry name" value="Ala_racemase_C"/>
    <property type="match status" value="1"/>
</dbReference>
<keyword evidence="6 10" id="KW-0413">Isomerase</keyword>
<dbReference type="GO" id="GO:0005829">
    <property type="term" value="C:cytosol"/>
    <property type="evidence" value="ECO:0007669"/>
    <property type="project" value="TreeGrafter"/>
</dbReference>
<keyword evidence="11" id="KW-1185">Reference proteome</keyword>
<dbReference type="SUPFAM" id="SSF50621">
    <property type="entry name" value="Alanine racemase C-terminal domain-like"/>
    <property type="match status" value="1"/>
</dbReference>
<evidence type="ECO:0000256" key="5">
    <source>
        <dbReference type="ARBA" id="ARBA00022898"/>
    </source>
</evidence>
<dbReference type="InterPro" id="IPR011079">
    <property type="entry name" value="Ala_racemase_C"/>
</dbReference>
<keyword evidence="5 7" id="KW-0663">Pyridoxal phosphate</keyword>
<name>A0A838LF75_9SPHN</name>
<evidence type="ECO:0000256" key="4">
    <source>
        <dbReference type="ARBA" id="ARBA00013089"/>
    </source>
</evidence>
<dbReference type="GO" id="GO:0030632">
    <property type="term" value="P:D-alanine biosynthetic process"/>
    <property type="evidence" value="ECO:0007669"/>
    <property type="project" value="TreeGrafter"/>
</dbReference>
<protein>
    <recommendedName>
        <fullName evidence="4">alanine racemase</fullName>
        <ecNumber evidence="4">5.1.1.1</ecNumber>
    </recommendedName>
</protein>
<dbReference type="Gene3D" id="3.20.20.10">
    <property type="entry name" value="Alanine racemase"/>
    <property type="match status" value="1"/>
</dbReference>
<evidence type="ECO:0000259" key="9">
    <source>
        <dbReference type="SMART" id="SM01005"/>
    </source>
</evidence>
<comment type="catalytic activity">
    <reaction evidence="1">
        <text>L-alanine = D-alanine</text>
        <dbReference type="Rhea" id="RHEA:20249"/>
        <dbReference type="ChEBI" id="CHEBI:57416"/>
        <dbReference type="ChEBI" id="CHEBI:57972"/>
        <dbReference type="EC" id="5.1.1.1"/>
    </reaction>
</comment>
<reference evidence="10 11" key="1">
    <citation type="submission" date="2020-07" db="EMBL/GenBank/DDBJ databases">
        <authorList>
            <person name="Sun Q."/>
        </authorList>
    </citation>
    <scope>NUCLEOTIDE SEQUENCE [LARGE SCALE GENOMIC DNA]</scope>
    <source>
        <strain evidence="10 11">CGMCC 1.13654</strain>
    </source>
</reference>
<dbReference type="PANTHER" id="PTHR30511">
    <property type="entry name" value="ALANINE RACEMASE"/>
    <property type="match status" value="1"/>
</dbReference>
<dbReference type="PANTHER" id="PTHR30511:SF0">
    <property type="entry name" value="ALANINE RACEMASE, CATABOLIC-RELATED"/>
    <property type="match status" value="1"/>
</dbReference>
<evidence type="ECO:0000256" key="2">
    <source>
        <dbReference type="ARBA" id="ARBA00001933"/>
    </source>
</evidence>
<dbReference type="PROSITE" id="PS00395">
    <property type="entry name" value="ALANINE_RACEMASE"/>
    <property type="match status" value="1"/>
</dbReference>
<sequence length="372" mass="40248">MFESVPAALRLTIDGDALAANWRWLRARGGEAACGAAVKADGYGLGARGVVDRLAREGCRDFFVSSWAEAAALGPMPEGVALSVLHGVREADMPAALSGIARPVLNSAEQVARWKAAGGAACDVMIDTGINRLGLRPEEAGVLAGLEIETLMSHLACADEPDHPMNERQLARFRQVRAAIPAKRYSLANSAGICLGKKYAFGVTRPGLALYGGIPVIGHSVQEQGLRPVAAVETEVIQIRQVEAGETVGYGATWQAHHPTKVAILNVGYADGILRQFAEHLPIRVGDQVFGMIGRISMDLIAVDVTDHDHVVITEHDGEGWTSHKRLRTPANVREGDWLTLPLHLPWLSRSTTLSQYELLTTLGHRYQRRWT</sequence>